<dbReference type="SUPFAM" id="SSF55811">
    <property type="entry name" value="Nudix"/>
    <property type="match status" value="1"/>
</dbReference>
<comment type="cofactor">
    <cofactor evidence="1">
        <name>Mg(2+)</name>
        <dbReference type="ChEBI" id="CHEBI:18420"/>
    </cofactor>
</comment>
<dbReference type="InterPro" id="IPR020084">
    <property type="entry name" value="NUDIX_hydrolase_CS"/>
</dbReference>
<dbReference type="GO" id="GO:0016787">
    <property type="term" value="F:hydrolase activity"/>
    <property type="evidence" value="ECO:0007669"/>
    <property type="project" value="UniProtKB-KW"/>
</dbReference>
<dbReference type="PANTHER" id="PTHR11383">
    <property type="entry name" value="NUCLEOSIDE DIPHOSPHATE-LINKED MOIETY X MOTIF 13"/>
    <property type="match status" value="1"/>
</dbReference>
<dbReference type="CDD" id="cd03429">
    <property type="entry name" value="NUDIX_NADH_pyrophosphatase_Nudt13"/>
    <property type="match status" value="1"/>
</dbReference>
<reference evidence="8" key="1">
    <citation type="submission" date="2025-08" db="UniProtKB">
        <authorList>
            <consortium name="Ensembl"/>
        </authorList>
    </citation>
    <scope>IDENTIFICATION</scope>
</reference>
<dbReference type="Gene3D" id="3.90.79.10">
    <property type="entry name" value="Nucleoside Triphosphate Pyrophosphohydrolase"/>
    <property type="match status" value="1"/>
</dbReference>
<organism evidence="8 9">
    <name type="scientific">Eptatretus burgeri</name>
    <name type="common">Inshore hagfish</name>
    <dbReference type="NCBI Taxonomy" id="7764"/>
    <lineage>
        <taxon>Eukaryota</taxon>
        <taxon>Metazoa</taxon>
        <taxon>Chordata</taxon>
        <taxon>Craniata</taxon>
        <taxon>Vertebrata</taxon>
        <taxon>Cyclostomata</taxon>
        <taxon>Myxini</taxon>
        <taxon>Myxiniformes</taxon>
        <taxon>Myxinidae</taxon>
        <taxon>Eptatretinae</taxon>
        <taxon>Eptatretus</taxon>
    </lineage>
</organism>
<evidence type="ECO:0000313" key="8">
    <source>
        <dbReference type="Ensembl" id="ENSEBUP00000001737.1"/>
    </source>
</evidence>
<sequence>MQKKKKFKYFFKMAFIAAILDFGPSPKSNGMILGPYLIPPPSFFEIRQGYTSILNHLHIVFLLQGHALLKWHFNNRYSGTSGHLTKKDVSGSKRTCLTTGTIFYPQMSPAVITQVSNDTHCLLARKAIFPPGLYTTLAGFCEIGETVEAAVHREVAEEVGLKVVSVQYSGSQHWPFPSCSLMIGCQARVHSSNSEVITELEAACWFGKEEVRAALQAAVSAENIGGGNDRFSVPPPWTIAHQLIREWLCSSIIYL</sequence>
<dbReference type="GO" id="GO:0046872">
    <property type="term" value="F:metal ion binding"/>
    <property type="evidence" value="ECO:0007669"/>
    <property type="project" value="UniProtKB-KW"/>
</dbReference>
<proteinExistence type="predicted"/>
<keyword evidence="6" id="KW-0520">NAD</keyword>
<keyword evidence="9" id="KW-1185">Reference proteome</keyword>
<dbReference type="GeneTree" id="ENSGT00940000158879"/>
<accession>A0A8C4N5J8</accession>
<keyword evidence="3" id="KW-0479">Metal-binding</keyword>
<dbReference type="NCBIfam" id="NF001299">
    <property type="entry name" value="PRK00241.1"/>
    <property type="match status" value="1"/>
</dbReference>
<dbReference type="PANTHER" id="PTHR11383:SF3">
    <property type="entry name" value="NAD(P)H PYROPHOSPHATASE NUDT13, MITOCHONDRIAL"/>
    <property type="match status" value="1"/>
</dbReference>
<evidence type="ECO:0000256" key="3">
    <source>
        <dbReference type="ARBA" id="ARBA00022723"/>
    </source>
</evidence>
<evidence type="ECO:0000256" key="5">
    <source>
        <dbReference type="ARBA" id="ARBA00022842"/>
    </source>
</evidence>
<dbReference type="PROSITE" id="PS51462">
    <property type="entry name" value="NUDIX"/>
    <property type="match status" value="1"/>
</dbReference>
<dbReference type="InterPro" id="IPR000086">
    <property type="entry name" value="NUDIX_hydrolase_dom"/>
</dbReference>
<keyword evidence="4" id="KW-0378">Hydrolase</keyword>
<dbReference type="Gene3D" id="3.90.79.20">
    <property type="match status" value="1"/>
</dbReference>
<dbReference type="AlphaFoldDB" id="A0A8C4N5J8"/>
<dbReference type="Proteomes" id="UP000694388">
    <property type="component" value="Unplaced"/>
</dbReference>
<dbReference type="Ensembl" id="ENSEBUT00000002071.1">
    <property type="protein sequence ID" value="ENSEBUP00000001737.1"/>
    <property type="gene ID" value="ENSEBUG00000001390.1"/>
</dbReference>
<name>A0A8C4N5J8_EPTBU</name>
<dbReference type="EC" id="3.6.1.22" evidence="2"/>
<evidence type="ECO:0000256" key="2">
    <source>
        <dbReference type="ARBA" id="ARBA00012381"/>
    </source>
</evidence>
<dbReference type="InterPro" id="IPR015797">
    <property type="entry name" value="NUDIX_hydrolase-like_dom_sf"/>
</dbReference>
<dbReference type="PROSITE" id="PS00893">
    <property type="entry name" value="NUDIX_BOX"/>
    <property type="match status" value="1"/>
</dbReference>
<evidence type="ECO:0000313" key="9">
    <source>
        <dbReference type="Proteomes" id="UP000694388"/>
    </source>
</evidence>
<protein>
    <recommendedName>
        <fullName evidence="2">NAD(+) diphosphatase</fullName>
        <ecNumber evidence="2">3.6.1.22</ecNumber>
    </recommendedName>
</protein>
<evidence type="ECO:0000256" key="6">
    <source>
        <dbReference type="ARBA" id="ARBA00023027"/>
    </source>
</evidence>
<feature type="domain" description="Nudix hydrolase" evidence="7">
    <location>
        <begin position="105"/>
        <end position="228"/>
    </location>
</feature>
<evidence type="ECO:0000256" key="1">
    <source>
        <dbReference type="ARBA" id="ARBA00001946"/>
    </source>
</evidence>
<evidence type="ECO:0000256" key="4">
    <source>
        <dbReference type="ARBA" id="ARBA00022801"/>
    </source>
</evidence>
<evidence type="ECO:0000259" key="7">
    <source>
        <dbReference type="PROSITE" id="PS51462"/>
    </source>
</evidence>
<keyword evidence="5" id="KW-0460">Magnesium</keyword>
<dbReference type="InterPro" id="IPR049734">
    <property type="entry name" value="NudC-like_C"/>
</dbReference>
<dbReference type="Pfam" id="PF00293">
    <property type="entry name" value="NUDIX"/>
    <property type="match status" value="1"/>
</dbReference>
<reference evidence="8" key="2">
    <citation type="submission" date="2025-09" db="UniProtKB">
        <authorList>
            <consortium name="Ensembl"/>
        </authorList>
    </citation>
    <scope>IDENTIFICATION</scope>
</reference>